<reference evidence="3" key="1">
    <citation type="journal article" date="2017" name="Proc. Natl. Acad. Sci. U.S.A.">
        <title>Simulation of Deepwater Horizon oil plume reveals substrate specialization within a complex community of hydrocarbon degraders.</title>
        <authorList>
            <person name="Hu P."/>
            <person name="Dubinsky E.A."/>
            <person name="Probst A.J."/>
            <person name="Wang J."/>
            <person name="Sieber C.M.K."/>
            <person name="Tom L.M."/>
            <person name="Gardinali P."/>
            <person name="Banfield J.F."/>
            <person name="Atlas R.M."/>
            <person name="Andersen G.L."/>
        </authorList>
    </citation>
    <scope>NUCLEOTIDE SEQUENCE [LARGE SCALE GENOMIC DNA]</scope>
</reference>
<dbReference type="Proteomes" id="UP000227088">
    <property type="component" value="Unassembled WGS sequence"/>
</dbReference>
<dbReference type="Gene3D" id="1.10.10.2890">
    <property type="match status" value="1"/>
</dbReference>
<comment type="caution">
    <text evidence="2">The sequence shown here is derived from an EMBL/GenBank/DDBJ whole genome shotgun (WGS) entry which is preliminary data.</text>
</comment>
<feature type="non-terminal residue" evidence="2">
    <location>
        <position position="63"/>
    </location>
</feature>
<evidence type="ECO:0000259" key="1">
    <source>
        <dbReference type="Pfam" id="PF22451"/>
    </source>
</evidence>
<dbReference type="AlphaFoldDB" id="A0A1Y5HVY7"/>
<dbReference type="Pfam" id="PF22451">
    <property type="entry name" value="NirdL-like_HTH"/>
    <property type="match status" value="1"/>
</dbReference>
<feature type="domain" description="Siroheme decarboxylase NirL-like HTH" evidence="1">
    <location>
        <begin position="5"/>
        <end position="55"/>
    </location>
</feature>
<name>A0A1Y5HVY7_OLEAN</name>
<evidence type="ECO:0000313" key="3">
    <source>
        <dbReference type="Proteomes" id="UP000227088"/>
    </source>
</evidence>
<dbReference type="EMBL" id="MABE01000053">
    <property type="protein sequence ID" value="OUS41458.1"/>
    <property type="molecule type" value="Genomic_DNA"/>
</dbReference>
<gene>
    <name evidence="2" type="ORF">A9R00_00835</name>
</gene>
<evidence type="ECO:0000313" key="2">
    <source>
        <dbReference type="EMBL" id="OUS41458.1"/>
    </source>
</evidence>
<accession>A0A1Y5HVY7</accession>
<dbReference type="InterPro" id="IPR053953">
    <property type="entry name" value="NirdL-like_HTH"/>
</dbReference>
<organism evidence="2 3">
    <name type="scientific">Oleispira antarctica</name>
    <dbReference type="NCBI Taxonomy" id="188908"/>
    <lineage>
        <taxon>Bacteria</taxon>
        <taxon>Pseudomonadati</taxon>
        <taxon>Pseudomonadota</taxon>
        <taxon>Gammaproteobacteria</taxon>
        <taxon>Oceanospirillales</taxon>
        <taxon>Oceanospirillaceae</taxon>
        <taxon>Oleispira</taxon>
    </lineage>
</organism>
<protein>
    <submittedName>
        <fullName evidence="2">AsnC family protein</fullName>
    </submittedName>
</protein>
<proteinExistence type="predicted"/>
<sequence>MNDLDKRLINLLQDGFPLTARPFETVARQITAAGLEASEAEVMQRIQALLDEGILSRFGPMYQ</sequence>